<dbReference type="RefSeq" id="WP_196197804.1">
    <property type="nucleotide sequence ID" value="NZ_JADPRT010000017.1"/>
</dbReference>
<gene>
    <name evidence="6" type="ORF">I2501_31930</name>
</gene>
<dbReference type="InterPro" id="IPR001647">
    <property type="entry name" value="HTH_TetR"/>
</dbReference>
<keyword evidence="3" id="KW-0804">Transcription</keyword>
<dbReference type="InterPro" id="IPR050109">
    <property type="entry name" value="HTH-type_TetR-like_transc_reg"/>
</dbReference>
<dbReference type="EMBL" id="JADPRT010000017">
    <property type="protein sequence ID" value="MBF9072638.1"/>
    <property type="molecule type" value="Genomic_DNA"/>
</dbReference>
<reference evidence="6" key="1">
    <citation type="submission" date="2020-11" db="EMBL/GenBank/DDBJ databases">
        <title>Isolation and identification of active actinomycetes.</title>
        <authorList>
            <person name="Yu B."/>
        </authorList>
    </citation>
    <scope>NUCLEOTIDE SEQUENCE</scope>
    <source>
        <strain evidence="6">NEAU-YB345</strain>
    </source>
</reference>
<dbReference type="Proteomes" id="UP000657385">
    <property type="component" value="Unassembled WGS sequence"/>
</dbReference>
<dbReference type="GO" id="GO:0000976">
    <property type="term" value="F:transcription cis-regulatory region binding"/>
    <property type="evidence" value="ECO:0007669"/>
    <property type="project" value="TreeGrafter"/>
</dbReference>
<dbReference type="GO" id="GO:0003700">
    <property type="term" value="F:DNA-binding transcription factor activity"/>
    <property type="evidence" value="ECO:0007669"/>
    <property type="project" value="TreeGrafter"/>
</dbReference>
<dbReference type="AlphaFoldDB" id="A0A931BEC7"/>
<evidence type="ECO:0000313" key="7">
    <source>
        <dbReference type="Proteomes" id="UP000657385"/>
    </source>
</evidence>
<name>A0A931BEC7_9ACTN</name>
<keyword evidence="7" id="KW-1185">Reference proteome</keyword>
<feature type="DNA-binding region" description="H-T-H motif" evidence="4">
    <location>
        <begin position="31"/>
        <end position="50"/>
    </location>
</feature>
<dbReference type="PROSITE" id="PS50977">
    <property type="entry name" value="HTH_TETR_2"/>
    <property type="match status" value="1"/>
</dbReference>
<dbReference type="InterPro" id="IPR036271">
    <property type="entry name" value="Tet_transcr_reg_TetR-rel_C_sf"/>
</dbReference>
<dbReference type="PRINTS" id="PR00455">
    <property type="entry name" value="HTHTETR"/>
</dbReference>
<evidence type="ECO:0000313" key="6">
    <source>
        <dbReference type="EMBL" id="MBF9072638.1"/>
    </source>
</evidence>
<dbReference type="InterPro" id="IPR009057">
    <property type="entry name" value="Homeodomain-like_sf"/>
</dbReference>
<accession>A0A931BEC7</accession>
<dbReference type="InterPro" id="IPR023772">
    <property type="entry name" value="DNA-bd_HTH_TetR-type_CS"/>
</dbReference>
<dbReference type="PANTHER" id="PTHR30055:SF234">
    <property type="entry name" value="HTH-TYPE TRANSCRIPTIONAL REGULATOR BETI"/>
    <property type="match status" value="1"/>
</dbReference>
<keyword evidence="1" id="KW-0805">Transcription regulation</keyword>
<sequence length="204" mass="21656">MAVQERGERTRSAIIAAASESFETVGFSATSLARIAEMAQVTKGALYYHFSSKRDLADAVRDAAQQTLQLLIDAARSTAGTAPLQAIIDLTHATLDRLAHDPVFRAGLRLSDEHELSSPGSTADPGLLPLTTELLDWPESGLPHASVAESLGLVLNGLSLLSRRQSRTLTAESLAGIWRLLLPGLVGTDRSGCYVLKGSAQPVI</sequence>
<comment type="caution">
    <text evidence="6">The sequence shown here is derived from an EMBL/GenBank/DDBJ whole genome shotgun (WGS) entry which is preliminary data.</text>
</comment>
<evidence type="ECO:0000256" key="2">
    <source>
        <dbReference type="ARBA" id="ARBA00023125"/>
    </source>
</evidence>
<protein>
    <submittedName>
        <fullName evidence="6">TetR/AcrR family transcriptional regulator</fullName>
    </submittedName>
</protein>
<dbReference type="Pfam" id="PF00440">
    <property type="entry name" value="TetR_N"/>
    <property type="match status" value="1"/>
</dbReference>
<evidence type="ECO:0000256" key="3">
    <source>
        <dbReference type="ARBA" id="ARBA00023163"/>
    </source>
</evidence>
<dbReference type="Gene3D" id="1.10.357.10">
    <property type="entry name" value="Tetracycline Repressor, domain 2"/>
    <property type="match status" value="1"/>
</dbReference>
<evidence type="ECO:0000259" key="5">
    <source>
        <dbReference type="PROSITE" id="PS50977"/>
    </source>
</evidence>
<evidence type="ECO:0000256" key="4">
    <source>
        <dbReference type="PROSITE-ProRule" id="PRU00335"/>
    </source>
</evidence>
<organism evidence="6 7">
    <name type="scientific">Streptacidiphilus fuscans</name>
    <dbReference type="NCBI Taxonomy" id="2789292"/>
    <lineage>
        <taxon>Bacteria</taxon>
        <taxon>Bacillati</taxon>
        <taxon>Actinomycetota</taxon>
        <taxon>Actinomycetes</taxon>
        <taxon>Kitasatosporales</taxon>
        <taxon>Streptomycetaceae</taxon>
        <taxon>Streptacidiphilus</taxon>
    </lineage>
</organism>
<proteinExistence type="predicted"/>
<feature type="domain" description="HTH tetR-type" evidence="5">
    <location>
        <begin position="8"/>
        <end position="68"/>
    </location>
</feature>
<dbReference type="PROSITE" id="PS01081">
    <property type="entry name" value="HTH_TETR_1"/>
    <property type="match status" value="1"/>
</dbReference>
<evidence type="ECO:0000256" key="1">
    <source>
        <dbReference type="ARBA" id="ARBA00023015"/>
    </source>
</evidence>
<dbReference type="PANTHER" id="PTHR30055">
    <property type="entry name" value="HTH-TYPE TRANSCRIPTIONAL REGULATOR RUTR"/>
    <property type="match status" value="1"/>
</dbReference>
<dbReference type="SUPFAM" id="SSF46689">
    <property type="entry name" value="Homeodomain-like"/>
    <property type="match status" value="1"/>
</dbReference>
<dbReference type="SUPFAM" id="SSF48498">
    <property type="entry name" value="Tetracyclin repressor-like, C-terminal domain"/>
    <property type="match status" value="1"/>
</dbReference>
<keyword evidence="2 4" id="KW-0238">DNA-binding</keyword>